<dbReference type="KEGG" id="halc:EY643_12985"/>
<evidence type="ECO:0008006" key="4">
    <source>
        <dbReference type="Google" id="ProtNLM"/>
    </source>
</evidence>
<dbReference type="EMBL" id="CP036422">
    <property type="protein sequence ID" value="QFU76499.1"/>
    <property type="molecule type" value="Genomic_DNA"/>
</dbReference>
<dbReference type="Proteomes" id="UP000326287">
    <property type="component" value="Chromosome"/>
</dbReference>
<reference evidence="2 3" key="1">
    <citation type="submission" date="2019-02" db="EMBL/GenBank/DDBJ databases">
        <authorList>
            <person name="Li S.-H."/>
        </authorList>
    </citation>
    <scope>NUCLEOTIDE SEQUENCE [LARGE SCALE GENOMIC DNA]</scope>
    <source>
        <strain evidence="2 3">IMCC14385</strain>
    </source>
</reference>
<dbReference type="RefSeq" id="WP_153239641.1">
    <property type="nucleotide sequence ID" value="NZ_CP036422.1"/>
</dbReference>
<name>A0A5P9NLJ9_9GAMM</name>
<accession>A0A5P9NLJ9</accession>
<keyword evidence="3" id="KW-1185">Reference proteome</keyword>
<dbReference type="AlphaFoldDB" id="A0A5P9NLJ9"/>
<protein>
    <recommendedName>
        <fullName evidence="4">DUF2846 domain-containing protein</fullName>
    </recommendedName>
</protein>
<dbReference type="OrthoDB" id="9987577at2"/>
<feature type="chain" id="PRO_5024976168" description="DUF2846 domain-containing protein" evidence="1">
    <location>
        <begin position="23"/>
        <end position="139"/>
    </location>
</feature>
<evidence type="ECO:0000256" key="1">
    <source>
        <dbReference type="SAM" id="SignalP"/>
    </source>
</evidence>
<evidence type="ECO:0000313" key="2">
    <source>
        <dbReference type="EMBL" id="QFU76499.1"/>
    </source>
</evidence>
<sequence length="139" mass="15017">MKTLLALLTATIGLTCAQLSTAATDTAAAEGAETATVIVYRNDDSVRSRGIKFDVRAEQRNQGRIAAGEAIVIKREAGTFVLSSSLQGSPSLELNLKPGQVHYVEYDLTVRNNRTDLELNEVGEQVAKVRNNEIAELTI</sequence>
<feature type="signal peptide" evidence="1">
    <location>
        <begin position="1"/>
        <end position="22"/>
    </location>
</feature>
<keyword evidence="1" id="KW-0732">Signal</keyword>
<evidence type="ECO:0000313" key="3">
    <source>
        <dbReference type="Proteomes" id="UP000326287"/>
    </source>
</evidence>
<organism evidence="2 3">
    <name type="scientific">Halioglobus maricola</name>
    <dbReference type="NCBI Taxonomy" id="2601894"/>
    <lineage>
        <taxon>Bacteria</taxon>
        <taxon>Pseudomonadati</taxon>
        <taxon>Pseudomonadota</taxon>
        <taxon>Gammaproteobacteria</taxon>
        <taxon>Cellvibrionales</taxon>
        <taxon>Halieaceae</taxon>
        <taxon>Halioglobus</taxon>
    </lineage>
</organism>
<proteinExistence type="predicted"/>
<gene>
    <name evidence="2" type="ORF">EY643_12985</name>
</gene>